<dbReference type="InterPro" id="IPR001129">
    <property type="entry name" value="Membr-assoc_MAPEG"/>
</dbReference>
<dbReference type="GO" id="GO:0004602">
    <property type="term" value="F:glutathione peroxidase activity"/>
    <property type="evidence" value="ECO:0007669"/>
    <property type="project" value="TreeGrafter"/>
</dbReference>
<reference evidence="6 7" key="1">
    <citation type="submission" date="2017-10" db="EMBL/GenBank/DDBJ databases">
        <title>Comparative genomics in systemic dimorphic fungi from Ajellomycetaceae.</title>
        <authorList>
            <person name="Munoz J.F."/>
            <person name="Mcewen J.G."/>
            <person name="Clay O.K."/>
            <person name="Cuomo C.A."/>
        </authorList>
    </citation>
    <scope>NUCLEOTIDE SEQUENCE [LARGE SCALE GENOMIC DNA]</scope>
    <source>
        <strain evidence="6 7">UAMH5409</strain>
    </source>
</reference>
<evidence type="ECO:0008006" key="8">
    <source>
        <dbReference type="Google" id="ProtNLM"/>
    </source>
</evidence>
<gene>
    <name evidence="6" type="ORF">AJ79_03707</name>
</gene>
<evidence type="ECO:0000256" key="2">
    <source>
        <dbReference type="ARBA" id="ARBA00022692"/>
    </source>
</evidence>
<name>A0A2B7XXY7_9EURO</name>
<comment type="subcellular location">
    <subcellularLocation>
        <location evidence="1">Membrane</location>
        <topology evidence="1">Multi-pass membrane protein</topology>
    </subcellularLocation>
</comment>
<dbReference type="PANTHER" id="PTHR10250:SF26">
    <property type="entry name" value="GLUTATHIONE S-TRANSFERASE 3, MITOCHONDRIAL"/>
    <property type="match status" value="1"/>
</dbReference>
<dbReference type="GO" id="GO:0005783">
    <property type="term" value="C:endoplasmic reticulum"/>
    <property type="evidence" value="ECO:0007669"/>
    <property type="project" value="TreeGrafter"/>
</dbReference>
<dbReference type="OrthoDB" id="410651at2759"/>
<dbReference type="InterPro" id="IPR050997">
    <property type="entry name" value="MAPEG"/>
</dbReference>
<organism evidence="6 7">
    <name type="scientific">Helicocarpus griseus UAMH5409</name>
    <dbReference type="NCBI Taxonomy" id="1447875"/>
    <lineage>
        <taxon>Eukaryota</taxon>
        <taxon>Fungi</taxon>
        <taxon>Dikarya</taxon>
        <taxon>Ascomycota</taxon>
        <taxon>Pezizomycotina</taxon>
        <taxon>Eurotiomycetes</taxon>
        <taxon>Eurotiomycetidae</taxon>
        <taxon>Onygenales</taxon>
        <taxon>Ajellomycetaceae</taxon>
        <taxon>Helicocarpus</taxon>
    </lineage>
</organism>
<dbReference type="Pfam" id="PF01124">
    <property type="entry name" value="MAPEG"/>
    <property type="match status" value="1"/>
</dbReference>
<dbReference type="STRING" id="1447875.A0A2B7XXY7"/>
<keyword evidence="3 5" id="KW-1133">Transmembrane helix</keyword>
<dbReference type="GO" id="GO:0005635">
    <property type="term" value="C:nuclear envelope"/>
    <property type="evidence" value="ECO:0007669"/>
    <property type="project" value="TreeGrafter"/>
</dbReference>
<evidence type="ECO:0000313" key="7">
    <source>
        <dbReference type="Proteomes" id="UP000223968"/>
    </source>
</evidence>
<dbReference type="AlphaFoldDB" id="A0A2B7XXY7"/>
<dbReference type="InterPro" id="IPR023352">
    <property type="entry name" value="MAPEG-like_dom_sf"/>
</dbReference>
<evidence type="ECO:0000256" key="5">
    <source>
        <dbReference type="SAM" id="Phobius"/>
    </source>
</evidence>
<dbReference type="SUPFAM" id="SSF161084">
    <property type="entry name" value="MAPEG domain-like"/>
    <property type="match status" value="1"/>
</dbReference>
<evidence type="ECO:0000313" key="6">
    <source>
        <dbReference type="EMBL" id="PGH13428.1"/>
    </source>
</evidence>
<dbReference type="GO" id="GO:0016020">
    <property type="term" value="C:membrane"/>
    <property type="evidence" value="ECO:0007669"/>
    <property type="project" value="UniProtKB-SubCell"/>
</dbReference>
<dbReference type="EMBL" id="PDNB01000046">
    <property type="protein sequence ID" value="PGH13428.1"/>
    <property type="molecule type" value="Genomic_DNA"/>
</dbReference>
<feature type="transmembrane region" description="Helical" evidence="5">
    <location>
        <begin position="95"/>
        <end position="115"/>
    </location>
</feature>
<comment type="caution">
    <text evidence="6">The sequence shown here is derived from an EMBL/GenBank/DDBJ whole genome shotgun (WGS) entry which is preliminary data.</text>
</comment>
<evidence type="ECO:0000256" key="1">
    <source>
        <dbReference type="ARBA" id="ARBA00004141"/>
    </source>
</evidence>
<evidence type="ECO:0000256" key="3">
    <source>
        <dbReference type="ARBA" id="ARBA00022989"/>
    </source>
</evidence>
<evidence type="ECO:0000256" key="4">
    <source>
        <dbReference type="ARBA" id="ARBA00023136"/>
    </source>
</evidence>
<sequence length="157" mass="17274">MVSFTVPDNYGNVLAIALGVIPFLSFAHGAVVGVKRKASGINYPHAYATPEQCKQNPIAYKFNCAQRAHANFLENMPQTMLYTVVAGLKYPNATAALSATWVVMRILFLYGYVYSDKPNGEGRYYGMLSWFAQAGLWALSAFGMGSSIYKLDSFWGS</sequence>
<accession>A0A2B7XXY7</accession>
<feature type="transmembrane region" description="Helical" evidence="5">
    <location>
        <begin position="127"/>
        <end position="149"/>
    </location>
</feature>
<feature type="transmembrane region" description="Helical" evidence="5">
    <location>
        <begin position="12"/>
        <end position="34"/>
    </location>
</feature>
<keyword evidence="4 5" id="KW-0472">Membrane</keyword>
<dbReference type="PANTHER" id="PTHR10250">
    <property type="entry name" value="MICROSOMAL GLUTATHIONE S-TRANSFERASE"/>
    <property type="match status" value="1"/>
</dbReference>
<dbReference type="FunFam" id="1.20.120.550:FF:000006">
    <property type="entry name" value="Microsomal glutathione S-transferase 3"/>
    <property type="match status" value="1"/>
</dbReference>
<keyword evidence="2 5" id="KW-0812">Transmembrane</keyword>
<proteinExistence type="predicted"/>
<keyword evidence="7" id="KW-1185">Reference proteome</keyword>
<dbReference type="GO" id="GO:0004364">
    <property type="term" value="F:glutathione transferase activity"/>
    <property type="evidence" value="ECO:0007669"/>
    <property type="project" value="TreeGrafter"/>
</dbReference>
<protein>
    <recommendedName>
        <fullName evidence="8">Glutathione S-transferase</fullName>
    </recommendedName>
</protein>
<dbReference type="Proteomes" id="UP000223968">
    <property type="component" value="Unassembled WGS sequence"/>
</dbReference>
<dbReference type="Gene3D" id="1.20.120.550">
    <property type="entry name" value="Membrane associated eicosanoid/glutathione metabolism-like domain"/>
    <property type="match status" value="1"/>
</dbReference>